<evidence type="ECO:0000256" key="1">
    <source>
        <dbReference type="SAM" id="MobiDB-lite"/>
    </source>
</evidence>
<feature type="region of interest" description="Disordered" evidence="1">
    <location>
        <begin position="1"/>
        <end position="61"/>
    </location>
</feature>
<accession>A0A7S3D7T4</accession>
<dbReference type="AlphaFoldDB" id="A0A7S3D7T4"/>
<name>A0A7S3D7T4_9EUKA</name>
<dbReference type="EMBL" id="HBIB01017350">
    <property type="protein sequence ID" value="CAE0249011.1"/>
    <property type="molecule type" value="Transcribed_RNA"/>
</dbReference>
<reference evidence="2" key="1">
    <citation type="submission" date="2021-01" db="EMBL/GenBank/DDBJ databases">
        <authorList>
            <person name="Corre E."/>
            <person name="Pelletier E."/>
            <person name="Niang G."/>
            <person name="Scheremetjew M."/>
            <person name="Finn R."/>
            <person name="Kale V."/>
            <person name="Holt S."/>
            <person name="Cochrane G."/>
            <person name="Meng A."/>
            <person name="Brown T."/>
            <person name="Cohen L."/>
        </authorList>
    </citation>
    <scope>NUCLEOTIDE SEQUENCE</scope>
    <source>
        <strain evidence="2">NIES-2562</strain>
    </source>
</reference>
<gene>
    <name evidence="2" type="ORF">PBIL07802_LOCUS11209</name>
</gene>
<evidence type="ECO:0000313" key="2">
    <source>
        <dbReference type="EMBL" id="CAE0249011.1"/>
    </source>
</evidence>
<organism evidence="2">
    <name type="scientific">Palpitomonas bilix</name>
    <dbReference type="NCBI Taxonomy" id="652834"/>
    <lineage>
        <taxon>Eukaryota</taxon>
        <taxon>Eukaryota incertae sedis</taxon>
    </lineage>
</organism>
<sequence>MQEDGLIVSNRSRKVNLPPLDVEDHKKRRSGRVSKEVFPEQAKAGSRGGRGKMDSPQEAPTTVIVRPIKKGGESYDDLGGKANGTALQSASAASLKSQVSFLWEENGASYRNRCCQQVKDPLGRRVV</sequence>
<proteinExistence type="predicted"/>
<protein>
    <submittedName>
        <fullName evidence="2">Uncharacterized protein</fullName>
    </submittedName>
</protein>